<evidence type="ECO:0000259" key="5">
    <source>
        <dbReference type="Pfam" id="PF01979"/>
    </source>
</evidence>
<dbReference type="InterPro" id="IPR006680">
    <property type="entry name" value="Amidohydro-rel"/>
</dbReference>
<dbReference type="SUPFAM" id="SSF51556">
    <property type="entry name" value="Metallo-dependent hydrolases"/>
    <property type="match status" value="1"/>
</dbReference>
<keyword evidence="1 4" id="KW-0732">Signal</keyword>
<dbReference type="Gene3D" id="3.20.20.140">
    <property type="entry name" value="Metal-dependent hydrolases"/>
    <property type="match status" value="1"/>
</dbReference>
<dbReference type="SUPFAM" id="SSF103647">
    <property type="entry name" value="TSP type-3 repeat"/>
    <property type="match status" value="1"/>
</dbReference>
<dbReference type="Gene3D" id="4.10.1080.10">
    <property type="entry name" value="TSP type-3 repeat"/>
    <property type="match status" value="1"/>
</dbReference>
<feature type="domain" description="Amidohydrolase-related" evidence="5">
    <location>
        <begin position="253"/>
        <end position="399"/>
    </location>
</feature>
<dbReference type="SUPFAM" id="SSF51338">
    <property type="entry name" value="Composite domain of metallo-dependent hydrolases"/>
    <property type="match status" value="1"/>
</dbReference>
<dbReference type="InterPro" id="IPR050287">
    <property type="entry name" value="MTA/SAH_deaminase"/>
</dbReference>
<dbReference type="CDD" id="cd04486">
    <property type="entry name" value="YhcR_OBF_like"/>
    <property type="match status" value="1"/>
</dbReference>
<dbReference type="OrthoDB" id="9782972at2"/>
<evidence type="ECO:0000313" key="6">
    <source>
        <dbReference type="EMBL" id="PRP93645.1"/>
    </source>
</evidence>
<dbReference type="InterPro" id="IPR011059">
    <property type="entry name" value="Metal-dep_hydrolase_composite"/>
</dbReference>
<dbReference type="InterPro" id="IPR032466">
    <property type="entry name" value="Metal_Hydrolase"/>
</dbReference>
<accession>A0A2S9XLB3</accession>
<protein>
    <submittedName>
        <fullName evidence="6">Hydroxydechloroatrazine ethylaminohydrolase</fullName>
    </submittedName>
</protein>
<evidence type="ECO:0000256" key="2">
    <source>
        <dbReference type="ARBA" id="ARBA00022801"/>
    </source>
</evidence>
<organism evidence="6 7">
    <name type="scientific">Enhygromyxa salina</name>
    <dbReference type="NCBI Taxonomy" id="215803"/>
    <lineage>
        <taxon>Bacteria</taxon>
        <taxon>Pseudomonadati</taxon>
        <taxon>Myxococcota</taxon>
        <taxon>Polyangia</taxon>
        <taxon>Nannocystales</taxon>
        <taxon>Nannocystaceae</taxon>
        <taxon>Enhygromyxa</taxon>
    </lineage>
</organism>
<dbReference type="Proteomes" id="UP000238823">
    <property type="component" value="Unassembled WGS sequence"/>
</dbReference>
<comment type="caution">
    <text evidence="6">The sequence shown here is derived from an EMBL/GenBank/DDBJ whole genome shotgun (WGS) entry which is preliminary data.</text>
</comment>
<dbReference type="Pfam" id="PF02412">
    <property type="entry name" value="TSP_3"/>
    <property type="match status" value="2"/>
</dbReference>
<dbReference type="InterPro" id="IPR003367">
    <property type="entry name" value="Thrombospondin_3-like_rpt"/>
</dbReference>
<feature type="compositionally biased region" description="Acidic residues" evidence="3">
    <location>
        <begin position="555"/>
        <end position="567"/>
    </location>
</feature>
<dbReference type="PANTHER" id="PTHR43794">
    <property type="entry name" value="AMINOHYDROLASE SSNA-RELATED"/>
    <property type="match status" value="1"/>
</dbReference>
<gene>
    <name evidence="6" type="ORF">ENSA7_80730</name>
</gene>
<name>A0A2S9XLB3_9BACT</name>
<keyword evidence="2 6" id="KW-0378">Hydrolase</keyword>
<dbReference type="Pfam" id="PF01979">
    <property type="entry name" value="Amidohydro_1"/>
    <property type="match status" value="1"/>
</dbReference>
<evidence type="ECO:0000256" key="4">
    <source>
        <dbReference type="SAM" id="SignalP"/>
    </source>
</evidence>
<dbReference type="GO" id="GO:0005509">
    <property type="term" value="F:calcium ion binding"/>
    <property type="evidence" value="ECO:0007669"/>
    <property type="project" value="InterPro"/>
</dbReference>
<sequence>MSTRYLASIFSLLVALTAACAKSDDTAETDETGGETSGDTDGEAEIVECGELELPVQGSCTAEGQAGGSLLIRGDVLAPDVVYRGGSVLIEGGSITCVGCNCDPGDATLTCADSVISPGLINPHDHITFANNWPIGDGVDRYDHRHDWRKGLNGHASLPTNGGASDESILAAELRFVMGGATSAASAGGKPGLLRNVDGGGLEGLDIPQADSDTFPLDDNDGTQHASGCSYGSGPTMTGDITGSAYLPHIAEGINEYASNELVCTTAGATDVVKSNTAIVHAVGVSLPLAQQIVSANAKVIWSPRSNVVLYGATAPVTMFDALGIPLSLGTDWVASGSMNMLRELACAAYLDDTHYGDYFSDRDLWAMATSGGAQAVGGELAIGELTVGWVADIAVFAKQGELDHGAVVRGHESKVALVLRGGVPLYGDAELLASGALGSDACETLDVCGVAKRACVAQDTSSSLSAVQAGAGYPLFFCGVPDDEPSCVPSRDEYPNGPTADDQDGDGIPNDVDNCPSVFNPVFNVPFPLWEDQPDFDLDGLGDVCDPCPANEGDVCEGPDPDDSDGDGVPNDTDNCPQDPNVDQADADDDGKGDACDDCATANPGNQACPATVEQIQDPSDPGHVPPGSVVLVEGLTVTAIRPDNNAFTAETGTGQPYTGIFVFTNGNPGGLAVGDLVDVQGTIEEYFDLTELVDATVTVVTPGGGATVTPKLFDPAQISTGGAEAEAHESMLVQVADVVITAVNPDGADDYDEFEVSGLRVDDLFFMALDNMCPLDSSFVSVTGVLIESFSNFKVTPRGAEDFELGVPMCQPY</sequence>
<feature type="chain" id="PRO_5015616759" evidence="4">
    <location>
        <begin position="22"/>
        <end position="815"/>
    </location>
</feature>
<dbReference type="EMBL" id="PVNL01000147">
    <property type="protein sequence ID" value="PRP93645.1"/>
    <property type="molecule type" value="Genomic_DNA"/>
</dbReference>
<dbReference type="GO" id="GO:0007155">
    <property type="term" value="P:cell adhesion"/>
    <property type="evidence" value="ECO:0007669"/>
    <property type="project" value="InterPro"/>
</dbReference>
<feature type="signal peptide" evidence="4">
    <location>
        <begin position="1"/>
        <end position="21"/>
    </location>
</feature>
<dbReference type="PROSITE" id="PS51257">
    <property type="entry name" value="PROKAR_LIPOPROTEIN"/>
    <property type="match status" value="1"/>
</dbReference>
<feature type="region of interest" description="Disordered" evidence="3">
    <location>
        <begin position="488"/>
        <end position="514"/>
    </location>
</feature>
<evidence type="ECO:0000313" key="7">
    <source>
        <dbReference type="Proteomes" id="UP000238823"/>
    </source>
</evidence>
<dbReference type="InterPro" id="IPR028974">
    <property type="entry name" value="TSP_type-3_rpt"/>
</dbReference>
<evidence type="ECO:0000256" key="1">
    <source>
        <dbReference type="ARBA" id="ARBA00022729"/>
    </source>
</evidence>
<dbReference type="Gene3D" id="2.30.40.10">
    <property type="entry name" value="Urease, subunit C, domain 1"/>
    <property type="match status" value="1"/>
</dbReference>
<dbReference type="GO" id="GO:0016810">
    <property type="term" value="F:hydrolase activity, acting on carbon-nitrogen (but not peptide) bonds"/>
    <property type="evidence" value="ECO:0007669"/>
    <property type="project" value="InterPro"/>
</dbReference>
<dbReference type="PANTHER" id="PTHR43794:SF11">
    <property type="entry name" value="AMIDOHYDROLASE-RELATED DOMAIN-CONTAINING PROTEIN"/>
    <property type="match status" value="1"/>
</dbReference>
<dbReference type="RefSeq" id="WP_146158717.1">
    <property type="nucleotide sequence ID" value="NZ_PVNL01000147.1"/>
</dbReference>
<dbReference type="AlphaFoldDB" id="A0A2S9XLB3"/>
<evidence type="ECO:0000256" key="3">
    <source>
        <dbReference type="SAM" id="MobiDB-lite"/>
    </source>
</evidence>
<reference evidence="6 7" key="1">
    <citation type="submission" date="2018-03" db="EMBL/GenBank/DDBJ databases">
        <title>Draft Genome Sequences of the Obligatory Marine Myxobacteria Enhygromyxa salina SWB007.</title>
        <authorList>
            <person name="Poehlein A."/>
            <person name="Moghaddam J.A."/>
            <person name="Harms H."/>
            <person name="Alanjari M."/>
            <person name="Koenig G.M."/>
            <person name="Daniel R."/>
            <person name="Schaeberle T.F."/>
        </authorList>
    </citation>
    <scope>NUCLEOTIDE SEQUENCE [LARGE SCALE GENOMIC DNA]</scope>
    <source>
        <strain evidence="6 7">SWB007</strain>
    </source>
</reference>
<proteinExistence type="predicted"/>
<feature type="region of interest" description="Disordered" evidence="3">
    <location>
        <begin position="553"/>
        <end position="594"/>
    </location>
</feature>